<sequence>MMTSVKTWNAGELDPKVSEGDTVSRYGNRFLWTSNHMTGRQMLPMTMEADPLADEAIALLKGRGVQAILDSIDSEKCPPQIKRLHEQITNVPEWVDMDQILRGQEFYWETFHDNGRVLMNHSLISDFAVSSIVRVLTCTGNLANPKSAFRRGAETAYMVSSAMERGQLVPWGRGWTSVVGVRLMHAQARIHATRISQRTNKPLLGLAINQQDLMFTLLLFSVTVILGYEKLGVKFTTQQRDDYMATFRYVGYLLGIQDPNNIMASFDTALAMKQSLDVYLIQPNKESAHMTKVVLKSFEKNPPFFLSFRHHVQTARLLMGDALANELQLPHANTGLDLSLKLTMYRQNKMLDLMLRVNRQWGLSFLERKVLEAYRILLKGDAKFQFSEYSESQDYSVNAGPQKINPYCTLLISIPVLATLCWTHLGVVLAL</sequence>
<comment type="caution">
    <text evidence="1">The sequence shown here is derived from an EMBL/GenBank/DDBJ whole genome shotgun (WGS) entry which is preliminary data.</text>
</comment>
<name>A0ACC2SLR0_9FUNG</name>
<proteinExistence type="predicted"/>
<evidence type="ECO:0000313" key="2">
    <source>
        <dbReference type="Proteomes" id="UP001165960"/>
    </source>
</evidence>
<dbReference type="Proteomes" id="UP001165960">
    <property type="component" value="Unassembled WGS sequence"/>
</dbReference>
<gene>
    <name evidence="1" type="ORF">DSO57_1001716</name>
</gene>
<evidence type="ECO:0000313" key="1">
    <source>
        <dbReference type="EMBL" id="KAJ9063278.1"/>
    </source>
</evidence>
<protein>
    <submittedName>
        <fullName evidence="1">Uncharacterized protein</fullName>
    </submittedName>
</protein>
<organism evidence="1 2">
    <name type="scientific">Entomophthora muscae</name>
    <dbReference type="NCBI Taxonomy" id="34485"/>
    <lineage>
        <taxon>Eukaryota</taxon>
        <taxon>Fungi</taxon>
        <taxon>Fungi incertae sedis</taxon>
        <taxon>Zoopagomycota</taxon>
        <taxon>Entomophthoromycotina</taxon>
        <taxon>Entomophthoromycetes</taxon>
        <taxon>Entomophthorales</taxon>
        <taxon>Entomophthoraceae</taxon>
        <taxon>Entomophthora</taxon>
    </lineage>
</organism>
<reference evidence="1" key="1">
    <citation type="submission" date="2022-04" db="EMBL/GenBank/DDBJ databases">
        <title>Genome of the entomopathogenic fungus Entomophthora muscae.</title>
        <authorList>
            <person name="Elya C."/>
            <person name="Lovett B.R."/>
            <person name="Lee E."/>
            <person name="Macias A.M."/>
            <person name="Hajek A.E."/>
            <person name="De Bivort B.L."/>
            <person name="Kasson M.T."/>
            <person name="De Fine Licht H.H."/>
            <person name="Stajich J.E."/>
        </authorList>
    </citation>
    <scope>NUCLEOTIDE SEQUENCE</scope>
    <source>
        <strain evidence="1">Berkeley</strain>
    </source>
</reference>
<accession>A0ACC2SLR0</accession>
<keyword evidence="2" id="KW-1185">Reference proteome</keyword>
<dbReference type="EMBL" id="QTSX02004974">
    <property type="protein sequence ID" value="KAJ9063278.1"/>
    <property type="molecule type" value="Genomic_DNA"/>
</dbReference>